<sequence length="404" mass="44127">MHEMWVKGPFGVDAVNRLTRGGCRMVLVMIPSMTAGTRLMDLVPLLAADHRVQTVFTVPHAGETWHGAAEFLDHHGCLTVPWHQARQHTWDLILTASHRQIEQVRGRMLILPHGAGNLMSRRYSRKAGVPARPSTGLDAELLTFRGRVIPTAIALTHDTELKALRRSCPAALPTAVIAGDICLDRMVASTPYREQYRAALGVGVGVGDTLVTVSSTWSATSTFGCRPELYSRLLDESRGARVKVAAVLHPLIWAVHGTYQVRLWLADAIRRGLMVIPPHDGWQATMIAADHVIGDHGSTTSYAAAIGRPVHLAAFPDHNIRSGSIAAATASVALRLRHDRSIIPQLESAAPPPAKVDRVSNVMTSRPGQAAKTLRTTMYRLLDMTEPVWPPPMSAVATPRPLWR</sequence>
<evidence type="ECO:0008006" key="3">
    <source>
        <dbReference type="Google" id="ProtNLM"/>
    </source>
</evidence>
<organism evidence="1 2">
    <name type="scientific">Actinocrispum wychmicini</name>
    <dbReference type="NCBI Taxonomy" id="1213861"/>
    <lineage>
        <taxon>Bacteria</taxon>
        <taxon>Bacillati</taxon>
        <taxon>Actinomycetota</taxon>
        <taxon>Actinomycetes</taxon>
        <taxon>Pseudonocardiales</taxon>
        <taxon>Pseudonocardiaceae</taxon>
        <taxon>Actinocrispum</taxon>
    </lineage>
</organism>
<dbReference type="RefSeq" id="WP_132114306.1">
    <property type="nucleotide sequence ID" value="NZ_SLWS01000002.1"/>
</dbReference>
<evidence type="ECO:0000313" key="1">
    <source>
        <dbReference type="EMBL" id="TCO62499.1"/>
    </source>
</evidence>
<accession>A0A4R2JYZ3</accession>
<dbReference type="Proteomes" id="UP000295680">
    <property type="component" value="Unassembled WGS sequence"/>
</dbReference>
<protein>
    <recommendedName>
        <fullName evidence="3">CDP-glycerol:poly(Glycerophosphate) glycerophosphotransferase</fullName>
    </recommendedName>
</protein>
<keyword evidence="2" id="KW-1185">Reference proteome</keyword>
<gene>
    <name evidence="1" type="ORF">EV192_102637</name>
</gene>
<proteinExistence type="predicted"/>
<name>A0A4R2JYZ3_9PSEU</name>
<dbReference type="OrthoDB" id="3661391at2"/>
<dbReference type="AlphaFoldDB" id="A0A4R2JYZ3"/>
<reference evidence="1 2" key="1">
    <citation type="submission" date="2019-03" db="EMBL/GenBank/DDBJ databases">
        <title>Genomic Encyclopedia of Type Strains, Phase IV (KMG-IV): sequencing the most valuable type-strain genomes for metagenomic binning, comparative biology and taxonomic classification.</title>
        <authorList>
            <person name="Goeker M."/>
        </authorList>
    </citation>
    <scope>NUCLEOTIDE SEQUENCE [LARGE SCALE GENOMIC DNA]</scope>
    <source>
        <strain evidence="1 2">DSM 45934</strain>
    </source>
</reference>
<dbReference type="EMBL" id="SLWS01000002">
    <property type="protein sequence ID" value="TCO62499.1"/>
    <property type="molecule type" value="Genomic_DNA"/>
</dbReference>
<evidence type="ECO:0000313" key="2">
    <source>
        <dbReference type="Proteomes" id="UP000295680"/>
    </source>
</evidence>
<comment type="caution">
    <text evidence="1">The sequence shown here is derived from an EMBL/GenBank/DDBJ whole genome shotgun (WGS) entry which is preliminary data.</text>
</comment>